<reference evidence="8 9" key="1">
    <citation type="submission" date="2019-09" db="EMBL/GenBank/DDBJ databases">
        <title>Characterization of the phylogenetic diversity of two novel species belonging to the genus Bifidobacterium: Bifidobacterium cebidarum sp. nov. and Bifidobacterium leontopitheci sp. nov.</title>
        <authorList>
            <person name="Lugli G.A."/>
            <person name="Duranti S."/>
            <person name="Milani C."/>
            <person name="Turroni F."/>
            <person name="Ventura M."/>
        </authorList>
    </citation>
    <scope>NUCLEOTIDE SEQUENCE [LARGE SCALE GENOMIC DNA]</scope>
    <source>
        <strain evidence="8 9">LMG 31471</strain>
    </source>
</reference>
<keyword evidence="9" id="KW-1185">Reference proteome</keyword>
<comment type="caution">
    <text evidence="8">The sequence shown here is derived from an EMBL/GenBank/DDBJ whole genome shotgun (WGS) entry which is preliminary data.</text>
</comment>
<dbReference type="InterPro" id="IPR015424">
    <property type="entry name" value="PyrdxlP-dep_Trfase"/>
</dbReference>
<comment type="similarity">
    <text evidence="2 6">Belongs to the class-I pyridoxal-phosphate-dependent aminotransferase family.</text>
</comment>
<dbReference type="Pfam" id="PF00155">
    <property type="entry name" value="Aminotran_1_2"/>
    <property type="match status" value="1"/>
</dbReference>
<sequence length="418" mass="45175">MTMPRIADHALSIPRSGIRDVFDRVESIPDVISLCVGEPSATAAPHVVEAACRSIREGHTKYTNVLGIEPFRKAVADYSARVKGLRYSPETEIQAVDGATIGLYLALKTVLDPGDEVIIPSPFFTSYDAEVLMCGGVPVTVALRPGNRMRLDARDIEAAITPRTKAVIINSPGNPSGAVTPADELARIADVCKRHGIWAISDEVYHPFVFGDCGTDAAAAGDDPMAPSIAAVPGMHDHTIVVESLSKTFAMTGWRIGYLLGSERIIEQTSKLAELMHSSVNSTAQYAAVAALDGPQDQVAAMREEYRAKRQIVVDGLHRCLALRMVPPQGAFYAFVDVRGTGMSADRFSRMLLDEEHVAVVPGTAFGEAGEGFVRLSYAGDADELREGVRRLCAFAERHADPALSRHTPEYHHIVRMA</sequence>
<dbReference type="InterPro" id="IPR050596">
    <property type="entry name" value="AspAT/PAT-like"/>
</dbReference>
<evidence type="ECO:0000313" key="9">
    <source>
        <dbReference type="Proteomes" id="UP000441772"/>
    </source>
</evidence>
<dbReference type="GO" id="GO:0030170">
    <property type="term" value="F:pyridoxal phosphate binding"/>
    <property type="evidence" value="ECO:0007669"/>
    <property type="project" value="InterPro"/>
</dbReference>
<evidence type="ECO:0000313" key="8">
    <source>
        <dbReference type="EMBL" id="KAB7791031.1"/>
    </source>
</evidence>
<evidence type="ECO:0000256" key="1">
    <source>
        <dbReference type="ARBA" id="ARBA00001933"/>
    </source>
</evidence>
<dbReference type="InterPro" id="IPR004838">
    <property type="entry name" value="NHTrfase_class1_PyrdxlP-BS"/>
</dbReference>
<evidence type="ECO:0000256" key="4">
    <source>
        <dbReference type="ARBA" id="ARBA00022679"/>
    </source>
</evidence>
<dbReference type="EC" id="2.6.1.-" evidence="6"/>
<keyword evidence="4 6" id="KW-0808">Transferase</keyword>
<keyword evidence="3 6" id="KW-0032">Aminotransferase</keyword>
<evidence type="ECO:0000256" key="5">
    <source>
        <dbReference type="ARBA" id="ARBA00022898"/>
    </source>
</evidence>
<accession>A0A6I1GX61</accession>
<evidence type="ECO:0000256" key="6">
    <source>
        <dbReference type="RuleBase" id="RU000481"/>
    </source>
</evidence>
<evidence type="ECO:0000256" key="3">
    <source>
        <dbReference type="ARBA" id="ARBA00022576"/>
    </source>
</evidence>
<dbReference type="PANTHER" id="PTHR46383">
    <property type="entry name" value="ASPARTATE AMINOTRANSFERASE"/>
    <property type="match status" value="1"/>
</dbReference>
<dbReference type="InterPro" id="IPR015422">
    <property type="entry name" value="PyrdxlP-dep_Trfase_small"/>
</dbReference>
<dbReference type="Proteomes" id="UP000441772">
    <property type="component" value="Unassembled WGS sequence"/>
</dbReference>
<dbReference type="FunFam" id="3.40.640.10:FF:000033">
    <property type="entry name" value="Aspartate aminotransferase"/>
    <property type="match status" value="1"/>
</dbReference>
<dbReference type="GO" id="GO:0006520">
    <property type="term" value="P:amino acid metabolic process"/>
    <property type="evidence" value="ECO:0007669"/>
    <property type="project" value="InterPro"/>
</dbReference>
<feature type="domain" description="Aminotransferase class I/classII large" evidence="7">
    <location>
        <begin position="30"/>
        <end position="392"/>
    </location>
</feature>
<dbReference type="SUPFAM" id="SSF53383">
    <property type="entry name" value="PLP-dependent transferases"/>
    <property type="match status" value="1"/>
</dbReference>
<dbReference type="PRINTS" id="PR00753">
    <property type="entry name" value="ACCSYNTHASE"/>
</dbReference>
<comment type="cofactor">
    <cofactor evidence="1 6">
        <name>pyridoxal 5'-phosphate</name>
        <dbReference type="ChEBI" id="CHEBI:597326"/>
    </cofactor>
</comment>
<proteinExistence type="inferred from homology"/>
<dbReference type="CDD" id="cd00609">
    <property type="entry name" value="AAT_like"/>
    <property type="match status" value="1"/>
</dbReference>
<dbReference type="AlphaFoldDB" id="A0A6I1GX61"/>
<gene>
    <name evidence="8" type="ORF">F7D09_0387</name>
</gene>
<evidence type="ECO:0000256" key="2">
    <source>
        <dbReference type="ARBA" id="ARBA00007441"/>
    </source>
</evidence>
<name>A0A6I1GX61_9BIFI</name>
<dbReference type="InterPro" id="IPR004839">
    <property type="entry name" value="Aminotransferase_I/II_large"/>
</dbReference>
<evidence type="ECO:0000259" key="7">
    <source>
        <dbReference type="Pfam" id="PF00155"/>
    </source>
</evidence>
<dbReference type="InterPro" id="IPR015421">
    <property type="entry name" value="PyrdxlP-dep_Trfase_major"/>
</dbReference>
<dbReference type="EMBL" id="WBVT01000004">
    <property type="protein sequence ID" value="KAB7791031.1"/>
    <property type="molecule type" value="Genomic_DNA"/>
</dbReference>
<dbReference type="Gene3D" id="3.90.1150.10">
    <property type="entry name" value="Aspartate Aminotransferase, domain 1"/>
    <property type="match status" value="1"/>
</dbReference>
<keyword evidence="5" id="KW-0663">Pyridoxal phosphate</keyword>
<protein>
    <recommendedName>
        <fullName evidence="6">Aminotransferase</fullName>
        <ecNumber evidence="6">2.6.1.-</ecNumber>
    </recommendedName>
</protein>
<dbReference type="GO" id="GO:0008483">
    <property type="term" value="F:transaminase activity"/>
    <property type="evidence" value="ECO:0007669"/>
    <property type="project" value="UniProtKB-KW"/>
</dbReference>
<dbReference type="PROSITE" id="PS00105">
    <property type="entry name" value="AA_TRANSFER_CLASS_1"/>
    <property type="match status" value="1"/>
</dbReference>
<organism evidence="8 9">
    <name type="scientific">Bifidobacterium leontopitheci</name>
    <dbReference type="NCBI Taxonomy" id="2650774"/>
    <lineage>
        <taxon>Bacteria</taxon>
        <taxon>Bacillati</taxon>
        <taxon>Actinomycetota</taxon>
        <taxon>Actinomycetes</taxon>
        <taxon>Bifidobacteriales</taxon>
        <taxon>Bifidobacteriaceae</taxon>
        <taxon>Bifidobacterium</taxon>
    </lineage>
</organism>
<dbReference type="Gene3D" id="3.40.640.10">
    <property type="entry name" value="Type I PLP-dependent aspartate aminotransferase-like (Major domain)"/>
    <property type="match status" value="1"/>
</dbReference>